<evidence type="ECO:0000256" key="2">
    <source>
        <dbReference type="ARBA" id="ARBA00022619"/>
    </source>
</evidence>
<evidence type="ECO:0000313" key="4">
    <source>
        <dbReference type="EMBL" id="GAJ11844.1"/>
    </source>
</evidence>
<proteinExistence type="predicted"/>
<dbReference type="Pfam" id="PF00926">
    <property type="entry name" value="DHBP_synthase"/>
    <property type="match status" value="1"/>
</dbReference>
<sequence length="96" mass="10220">DETKPSDLSRPGHLPLLGAEPLGLLKRNGHTEAVIELCKLAGLYPAGLLCELVSDSGDMMNAQELKALANKLRIPIVTVGALAEFARSFLPKKKGT</sequence>
<keyword evidence="2" id="KW-0686">Riboflavin biosynthesis</keyword>
<dbReference type="EMBL" id="BARW01032306">
    <property type="protein sequence ID" value="GAJ11844.1"/>
    <property type="molecule type" value="Genomic_DNA"/>
</dbReference>
<evidence type="ECO:0000256" key="3">
    <source>
        <dbReference type="ARBA" id="ARBA00022723"/>
    </source>
</evidence>
<dbReference type="GO" id="GO:0009231">
    <property type="term" value="P:riboflavin biosynthetic process"/>
    <property type="evidence" value="ECO:0007669"/>
    <property type="project" value="UniProtKB-UniPathway"/>
</dbReference>
<dbReference type="PANTHER" id="PTHR21327">
    <property type="entry name" value="GTP CYCLOHYDROLASE II-RELATED"/>
    <property type="match status" value="1"/>
</dbReference>
<evidence type="ECO:0008006" key="5">
    <source>
        <dbReference type="Google" id="ProtNLM"/>
    </source>
</evidence>
<dbReference type="UniPathway" id="UPA00275"/>
<dbReference type="InterPro" id="IPR017945">
    <property type="entry name" value="DHBP_synth_RibB-like_a/b_dom"/>
</dbReference>
<dbReference type="GO" id="GO:0046872">
    <property type="term" value="F:metal ion binding"/>
    <property type="evidence" value="ECO:0007669"/>
    <property type="project" value="UniProtKB-KW"/>
</dbReference>
<protein>
    <recommendedName>
        <fullName evidence="5">3,4-dihydroxy-2-butanone-4-phosphate synthase</fullName>
    </recommendedName>
</protein>
<dbReference type="InterPro" id="IPR000422">
    <property type="entry name" value="DHBP_synthase_RibB"/>
</dbReference>
<organism evidence="4">
    <name type="scientific">marine sediment metagenome</name>
    <dbReference type="NCBI Taxonomy" id="412755"/>
    <lineage>
        <taxon>unclassified sequences</taxon>
        <taxon>metagenomes</taxon>
        <taxon>ecological metagenomes</taxon>
    </lineage>
</organism>
<reference evidence="4" key="1">
    <citation type="journal article" date="2014" name="Front. Microbiol.">
        <title>High frequency of phylogenetically diverse reductive dehalogenase-homologous genes in deep subseafloor sedimentary metagenomes.</title>
        <authorList>
            <person name="Kawai M."/>
            <person name="Futagami T."/>
            <person name="Toyoda A."/>
            <person name="Takaki Y."/>
            <person name="Nishi S."/>
            <person name="Hori S."/>
            <person name="Arai W."/>
            <person name="Tsubouchi T."/>
            <person name="Morono Y."/>
            <person name="Uchiyama I."/>
            <person name="Ito T."/>
            <person name="Fujiyama A."/>
            <person name="Inagaki F."/>
            <person name="Takami H."/>
        </authorList>
    </citation>
    <scope>NUCLEOTIDE SEQUENCE</scope>
    <source>
        <strain evidence="4">Expedition CK06-06</strain>
    </source>
</reference>
<evidence type="ECO:0000256" key="1">
    <source>
        <dbReference type="ARBA" id="ARBA00005104"/>
    </source>
</evidence>
<keyword evidence="3" id="KW-0479">Metal-binding</keyword>
<gene>
    <name evidence="4" type="ORF">S12H4_51170</name>
</gene>
<dbReference type="GO" id="GO:0008686">
    <property type="term" value="F:3,4-dihydroxy-2-butanone-4-phosphate synthase activity"/>
    <property type="evidence" value="ECO:0007669"/>
    <property type="project" value="InterPro"/>
</dbReference>
<comment type="pathway">
    <text evidence="1">Cofactor biosynthesis; riboflavin biosynthesis.</text>
</comment>
<dbReference type="Gene3D" id="3.90.870.10">
    <property type="entry name" value="DHBP synthase"/>
    <property type="match status" value="1"/>
</dbReference>
<dbReference type="GO" id="GO:0005829">
    <property type="term" value="C:cytosol"/>
    <property type="evidence" value="ECO:0007669"/>
    <property type="project" value="TreeGrafter"/>
</dbReference>
<dbReference type="SUPFAM" id="SSF55821">
    <property type="entry name" value="YrdC/RibB"/>
    <property type="match status" value="1"/>
</dbReference>
<comment type="caution">
    <text evidence="4">The sequence shown here is derived from an EMBL/GenBank/DDBJ whole genome shotgun (WGS) entry which is preliminary data.</text>
</comment>
<name>X1U2U7_9ZZZZ</name>
<dbReference type="AlphaFoldDB" id="X1U2U7"/>
<accession>X1U2U7</accession>
<feature type="non-terminal residue" evidence="4">
    <location>
        <position position="1"/>
    </location>
</feature>
<dbReference type="PANTHER" id="PTHR21327:SF18">
    <property type="entry name" value="3,4-DIHYDROXY-2-BUTANONE 4-PHOSPHATE SYNTHASE"/>
    <property type="match status" value="1"/>
</dbReference>